<name>A0A2T8HQ32_9RHOB</name>
<evidence type="ECO:0000313" key="2">
    <source>
        <dbReference type="EMBL" id="PVH27530.1"/>
    </source>
</evidence>
<evidence type="ECO:0000313" key="3">
    <source>
        <dbReference type="Proteomes" id="UP000245911"/>
    </source>
</evidence>
<dbReference type="Proteomes" id="UP000245911">
    <property type="component" value="Unassembled WGS sequence"/>
</dbReference>
<proteinExistence type="predicted"/>
<gene>
    <name evidence="2" type="ORF">DDE20_17330</name>
</gene>
<dbReference type="SUPFAM" id="SSF47616">
    <property type="entry name" value="GST C-terminal domain-like"/>
    <property type="match status" value="1"/>
</dbReference>
<evidence type="ECO:0000259" key="1">
    <source>
        <dbReference type="PROSITE" id="PS50404"/>
    </source>
</evidence>
<feature type="domain" description="GST N-terminal" evidence="1">
    <location>
        <begin position="1"/>
        <end position="81"/>
    </location>
</feature>
<dbReference type="SFLD" id="SFLDS00019">
    <property type="entry name" value="Glutathione_Transferase_(cytos"/>
    <property type="match status" value="1"/>
</dbReference>
<dbReference type="Pfam" id="PF13410">
    <property type="entry name" value="GST_C_2"/>
    <property type="match status" value="1"/>
</dbReference>
<organism evidence="2 3">
    <name type="scientific">Pararhodobacter oceanensis</name>
    <dbReference type="NCBI Taxonomy" id="2172121"/>
    <lineage>
        <taxon>Bacteria</taxon>
        <taxon>Pseudomonadati</taxon>
        <taxon>Pseudomonadota</taxon>
        <taxon>Alphaproteobacteria</taxon>
        <taxon>Rhodobacterales</taxon>
        <taxon>Paracoccaceae</taxon>
        <taxon>Pararhodobacter</taxon>
    </lineage>
</organism>
<dbReference type="InterPro" id="IPR036249">
    <property type="entry name" value="Thioredoxin-like_sf"/>
</dbReference>
<protein>
    <recommendedName>
        <fullName evidence="1">GST N-terminal domain-containing protein</fullName>
    </recommendedName>
</protein>
<dbReference type="SFLD" id="SFLDG00358">
    <property type="entry name" value="Main_(cytGST)"/>
    <property type="match status" value="1"/>
</dbReference>
<comment type="caution">
    <text evidence="2">The sequence shown here is derived from an EMBL/GenBank/DDBJ whole genome shotgun (WGS) entry which is preliminary data.</text>
</comment>
<dbReference type="InterPro" id="IPR040079">
    <property type="entry name" value="Glutathione_S-Trfase"/>
</dbReference>
<dbReference type="PROSITE" id="PS50404">
    <property type="entry name" value="GST_NTER"/>
    <property type="match status" value="1"/>
</dbReference>
<dbReference type="PANTHER" id="PTHR44051">
    <property type="entry name" value="GLUTATHIONE S-TRANSFERASE-RELATED"/>
    <property type="match status" value="1"/>
</dbReference>
<dbReference type="CDD" id="cd00299">
    <property type="entry name" value="GST_C_family"/>
    <property type="match status" value="1"/>
</dbReference>
<reference evidence="2 3" key="1">
    <citation type="submission" date="2018-04" db="EMBL/GenBank/DDBJ databases">
        <title>Pararhodobacter oceanense sp. nov., isolated from marine intertidal sediment.</title>
        <authorList>
            <person name="Wang X.-L."/>
            <person name="Du Z.-J."/>
        </authorList>
    </citation>
    <scope>NUCLEOTIDE SEQUENCE [LARGE SCALE GENOMIC DNA]</scope>
    <source>
        <strain evidence="2 3">AM505</strain>
    </source>
</reference>
<dbReference type="EMBL" id="QDKM01000012">
    <property type="protein sequence ID" value="PVH27530.1"/>
    <property type="molecule type" value="Genomic_DNA"/>
</dbReference>
<dbReference type="Pfam" id="PF02798">
    <property type="entry name" value="GST_N"/>
    <property type="match status" value="1"/>
</dbReference>
<dbReference type="InterPro" id="IPR004045">
    <property type="entry name" value="Glutathione_S-Trfase_N"/>
</dbReference>
<dbReference type="Gene3D" id="1.20.1050.10">
    <property type="match status" value="1"/>
</dbReference>
<dbReference type="AlphaFoldDB" id="A0A2T8HQ32"/>
<dbReference type="OrthoDB" id="9810080at2"/>
<dbReference type="PANTHER" id="PTHR44051:SF8">
    <property type="entry name" value="GLUTATHIONE S-TRANSFERASE GSTA"/>
    <property type="match status" value="1"/>
</dbReference>
<keyword evidence="3" id="KW-1185">Reference proteome</keyword>
<dbReference type="RefSeq" id="WP_116559793.1">
    <property type="nucleotide sequence ID" value="NZ_QDKM01000012.1"/>
</dbReference>
<dbReference type="InterPro" id="IPR036282">
    <property type="entry name" value="Glutathione-S-Trfase_C_sf"/>
</dbReference>
<dbReference type="Gene3D" id="3.40.30.10">
    <property type="entry name" value="Glutaredoxin"/>
    <property type="match status" value="1"/>
</dbReference>
<accession>A0A2T8HQ32</accession>
<sequence length="265" mass="28878">MLTLYHAPTSVCSQKVRVGLAIIGLEYDSRVLNLQKGDQFDPDYMRLNRDAVVPTLVDGELVITESSLILEYIDREYNGAALMPAERAAKVAAQSWLLRCLAVHAAINTLSFSTAMRESILASQTPEQIEALAAKFPDPVMGAKRKDLLQNGLGSIYVGQALVHLHRALADMDAALAGGPWLGGEAPGISDIALIAYIDRLERLGMAGLWAGFPRIAPWLAAWRETPAYHTAIEAHVPAGSAEMMRAGGSKYWPEVQKRWQEISG</sequence>
<dbReference type="SUPFAM" id="SSF52833">
    <property type="entry name" value="Thioredoxin-like"/>
    <property type="match status" value="1"/>
</dbReference>